<name>A0ABY8U943_TETOB</name>
<evidence type="ECO:0000313" key="2">
    <source>
        <dbReference type="Proteomes" id="UP001244341"/>
    </source>
</evidence>
<accession>A0ABY8U943</accession>
<protein>
    <submittedName>
        <fullName evidence="1">Uncharacterized protein</fullName>
    </submittedName>
</protein>
<dbReference type="EMBL" id="CP126216">
    <property type="protein sequence ID" value="WIA17992.1"/>
    <property type="molecule type" value="Genomic_DNA"/>
</dbReference>
<reference evidence="1 2" key="1">
    <citation type="submission" date="2023-05" db="EMBL/GenBank/DDBJ databases">
        <title>A 100% complete, gapless, phased diploid assembly of the Scenedesmus obliquus UTEX 3031 genome.</title>
        <authorList>
            <person name="Biondi T.C."/>
            <person name="Hanschen E.R."/>
            <person name="Kwon T."/>
            <person name="Eng W."/>
            <person name="Kruse C.P.S."/>
            <person name="Koehler S.I."/>
            <person name="Kunde Y."/>
            <person name="Gleasner C.D."/>
            <person name="You Mak K.T."/>
            <person name="Polle J."/>
            <person name="Hovde B.T."/>
            <person name="Starkenburg S.R."/>
        </authorList>
    </citation>
    <scope>NUCLEOTIDE SEQUENCE [LARGE SCALE GENOMIC DNA]</scope>
    <source>
        <strain evidence="1 2">DOE0152z</strain>
    </source>
</reference>
<organism evidence="1 2">
    <name type="scientific">Tetradesmus obliquus</name>
    <name type="common">Green alga</name>
    <name type="synonym">Acutodesmus obliquus</name>
    <dbReference type="NCBI Taxonomy" id="3088"/>
    <lineage>
        <taxon>Eukaryota</taxon>
        <taxon>Viridiplantae</taxon>
        <taxon>Chlorophyta</taxon>
        <taxon>core chlorophytes</taxon>
        <taxon>Chlorophyceae</taxon>
        <taxon>CS clade</taxon>
        <taxon>Sphaeropleales</taxon>
        <taxon>Scenedesmaceae</taxon>
        <taxon>Tetradesmus</taxon>
    </lineage>
</organism>
<evidence type="ECO:0000313" key="1">
    <source>
        <dbReference type="EMBL" id="WIA17992.1"/>
    </source>
</evidence>
<keyword evidence="2" id="KW-1185">Reference proteome</keyword>
<gene>
    <name evidence="1" type="ORF">OEZ85_009480</name>
</gene>
<sequence length="106" mass="10648">MHQCHTHEAAAAAAAAAAEAAEAEVPPAAAPAAAAPVGAGAVAGVDAAAQEENQVLADLEAFFGVTGFFVVMARLARRLGGKYTGACAEPDSQWLLADHGSKRHLE</sequence>
<proteinExistence type="predicted"/>
<dbReference type="Proteomes" id="UP001244341">
    <property type="component" value="Chromosome 9b"/>
</dbReference>